<feature type="domain" description="Cas10/Cmr2 second palm" evidence="3">
    <location>
        <begin position="216"/>
        <end position="375"/>
    </location>
</feature>
<dbReference type="AlphaFoldDB" id="A0A0F9TH81"/>
<dbReference type="GO" id="GO:0000166">
    <property type="term" value="F:nucleotide binding"/>
    <property type="evidence" value="ECO:0007669"/>
    <property type="project" value="UniProtKB-KW"/>
</dbReference>
<evidence type="ECO:0000256" key="2">
    <source>
        <dbReference type="ARBA" id="ARBA00023118"/>
    </source>
</evidence>
<keyword evidence="1" id="KW-0547">Nucleotide-binding</keyword>
<dbReference type="GO" id="GO:0051607">
    <property type="term" value="P:defense response to virus"/>
    <property type="evidence" value="ECO:0007669"/>
    <property type="project" value="UniProtKB-KW"/>
</dbReference>
<dbReference type="InterPro" id="IPR043128">
    <property type="entry name" value="Rev_trsase/Diguanyl_cyclase"/>
</dbReference>
<dbReference type="Gene3D" id="3.30.70.270">
    <property type="match status" value="1"/>
</dbReference>
<accession>A0A0F9TH81</accession>
<gene>
    <name evidence="4" type="ORF">LCGC14_0654080</name>
</gene>
<keyword evidence="2" id="KW-0051">Antiviral defense</keyword>
<evidence type="ECO:0000256" key="1">
    <source>
        <dbReference type="ARBA" id="ARBA00022741"/>
    </source>
</evidence>
<reference evidence="4" key="1">
    <citation type="journal article" date="2015" name="Nature">
        <title>Complex archaea that bridge the gap between prokaryotes and eukaryotes.</title>
        <authorList>
            <person name="Spang A."/>
            <person name="Saw J.H."/>
            <person name="Jorgensen S.L."/>
            <person name="Zaremba-Niedzwiedzka K."/>
            <person name="Martijn J."/>
            <person name="Lind A.E."/>
            <person name="van Eijk R."/>
            <person name="Schleper C."/>
            <person name="Guy L."/>
            <person name="Ettema T.J."/>
        </authorList>
    </citation>
    <scope>NUCLEOTIDE SEQUENCE</scope>
</reference>
<evidence type="ECO:0000313" key="4">
    <source>
        <dbReference type="EMBL" id="KKN48316.1"/>
    </source>
</evidence>
<dbReference type="Pfam" id="PF22335">
    <property type="entry name" value="Cas10-Cmr2_palm2"/>
    <property type="match status" value="1"/>
</dbReference>
<proteinExistence type="predicted"/>
<name>A0A0F9TH81_9ZZZZ</name>
<dbReference type="EMBL" id="LAZR01001226">
    <property type="protein sequence ID" value="KKN48316.1"/>
    <property type="molecule type" value="Genomic_DNA"/>
</dbReference>
<organism evidence="4">
    <name type="scientific">marine sediment metagenome</name>
    <dbReference type="NCBI Taxonomy" id="412755"/>
    <lineage>
        <taxon>unclassified sequences</taxon>
        <taxon>metagenomes</taxon>
        <taxon>ecological metagenomes</taxon>
    </lineage>
</organism>
<sequence>MSVDKILAVYDVTGIQNFIFSTNRLKENLGGSIAVKKASEDMLEEAITSKFKNTTLKEIDNEKINWNEYEAVIVYLGGGNAMVIFKDKNKAKEITMELSKKVLELSGGLLSFNVAYQKINLDNFSQDYNKIFKKLVSKKNNFIKTNPLLGIGITKSELSSGLPVQFGKNNEFLSLPTKRKRENYNSSHFDYLLEGIHDYIFPLKLENLGQKTGENYISIVHIDGDNIGKTIHDFLNESIDDYDFSLYRMSKFSSCFNKMYIDAFKEVIKDLVKSLENPEFKKNFDLKPTNSEVKYLPIRPIILKGDDITFITNGKLGVNLAALFLKKLSESKLEIPRKNIPHSASAGVAIVKTTFPFDKAYTIGEELCKSAKKKGEIIQIKDGLTNRGFWLDFHIIQSGFTSVLSETRKTQYNIQGLVFPHELETSDKQMSYKQSSLLWRPWCITGDSNLSSKYLFSNLRSLIQGFVSAEDKWPKSKVKKLQQFLTASKDKVEHFLLRMESRKIILPPFQKITQIFHQKETMTPYYDALELLDFYLPQMEEILK</sequence>
<evidence type="ECO:0000259" key="3">
    <source>
        <dbReference type="Pfam" id="PF22335"/>
    </source>
</evidence>
<comment type="caution">
    <text evidence="4">The sequence shown here is derived from an EMBL/GenBank/DDBJ whole genome shotgun (WGS) entry which is preliminary data.</text>
</comment>
<protein>
    <recommendedName>
        <fullName evidence="3">Cas10/Cmr2 second palm domain-containing protein</fullName>
    </recommendedName>
</protein>
<dbReference type="InterPro" id="IPR054767">
    <property type="entry name" value="Cas10-Cmr2_palm2"/>
</dbReference>